<keyword evidence="6" id="KW-1185">Reference proteome</keyword>
<evidence type="ECO:0000259" key="3">
    <source>
        <dbReference type="Pfam" id="PF00920"/>
    </source>
</evidence>
<dbReference type="InterPro" id="IPR037237">
    <property type="entry name" value="IlvD/EDD_N"/>
</dbReference>
<dbReference type="GO" id="GO:0005829">
    <property type="term" value="C:cytosol"/>
    <property type="evidence" value="ECO:0007669"/>
    <property type="project" value="TreeGrafter"/>
</dbReference>
<dbReference type="InterPro" id="IPR017798">
    <property type="entry name" value="Dehydratase_YjhG/YagF"/>
</dbReference>
<feature type="domain" description="Dihydroxy-acid/6-phosphogluconate dehydratase N-terminal" evidence="3">
    <location>
        <begin position="89"/>
        <end position="397"/>
    </location>
</feature>
<feature type="domain" description="Dihydroxy-acid/6-phosphogluconate dehydratase C-terminal" evidence="4">
    <location>
        <begin position="438"/>
        <end position="587"/>
    </location>
</feature>
<dbReference type="PANTHER" id="PTHR43661:SF3">
    <property type="entry name" value="D-XYLONATE DEHYDRATASE YAGF-RELATED"/>
    <property type="match status" value="1"/>
</dbReference>
<evidence type="ECO:0000256" key="1">
    <source>
        <dbReference type="ARBA" id="ARBA00006486"/>
    </source>
</evidence>
<dbReference type="Pfam" id="PF24877">
    <property type="entry name" value="ILV_EDD_C"/>
    <property type="match status" value="1"/>
</dbReference>
<gene>
    <name evidence="5" type="ORF">FQY79_05005</name>
</gene>
<dbReference type="PANTHER" id="PTHR43661">
    <property type="entry name" value="D-XYLONATE DEHYDRATASE"/>
    <property type="match status" value="1"/>
</dbReference>
<dbReference type="AlphaFoldDB" id="A0A5C5U3V2"/>
<dbReference type="EMBL" id="VOHE01000002">
    <property type="protein sequence ID" value="TWT20687.1"/>
    <property type="molecule type" value="Genomic_DNA"/>
</dbReference>
<dbReference type="NCBIfam" id="TIGR03432">
    <property type="entry name" value="yjhG_yagF"/>
    <property type="match status" value="1"/>
</dbReference>
<accession>A0A5C5U3V2</accession>
<dbReference type="SUPFAM" id="SSF143975">
    <property type="entry name" value="IlvD/EDD N-terminal domain-like"/>
    <property type="match status" value="1"/>
</dbReference>
<keyword evidence="2 5" id="KW-0456">Lyase</keyword>
<comment type="caution">
    <text evidence="5">The sequence shown here is derived from an EMBL/GenBank/DDBJ whole genome shotgun (WGS) entry which is preliminary data.</text>
</comment>
<evidence type="ECO:0000313" key="6">
    <source>
        <dbReference type="Proteomes" id="UP000315949"/>
    </source>
</evidence>
<proteinExistence type="inferred from homology"/>
<sequence length="676" mass="70637">MTPTPPALDVLLGDGSAIAASRTSGEGPPGRLPIDERMLREAPSGHLFGMTQNAGMGWRASEVGRDPYLIVSTQGGLRAEDGQPVALGLHTGHWELDQMVRTAARTFAGHGALPFAVACSDPCDGRTQGTAGMFDSLPYRNDAAVVMRRLVRSLPVRRGVLGVATCDKGLPAMMLALAGCGDLPGVVVPGGVTLPARGAEDTAIVQTIGARFSHGLIDLEHAAAMGCRACGSPGGGCQFLGTAATAQVVAEALGIALPHSALAPSGEPAWTDIARRSALALMALAGQGTPLSAIVTREAVENALVVHAAFGGSTNLLLHVPAIAHAAGVQRPTVDDWIRANCATPRLVDALPNGPRHHPTVQVFLAGGVPEVMLHLRHMGLLHLDVLTVTGRTLGENLDWWEHSDARRIARERLREVDGVDPDNVIMAPDVARAAGLTSALVFPRGNIAPDGSVIKATSIDPSVVDPDNVYRHTGPARVFATERDAIRAIKSKGDDAVRAGDIIVLAGCGPAGTGMEETYQLTSALKHLPWGKHVAVITDARFSGVSTGACIGHVGPEALAGGPIGRLRDGDVIRIKIDRNRLEGRLDFIGTDREAPLDPGVAAALLATREVHPAIAPHPKLPADTRLWAALQDASGGTWGGCVYDVDRILDTLRAGREALRARNHDAPGTDTHQN</sequence>
<evidence type="ECO:0000259" key="4">
    <source>
        <dbReference type="Pfam" id="PF24877"/>
    </source>
</evidence>
<dbReference type="PROSITE" id="PS00886">
    <property type="entry name" value="ILVD_EDD_1"/>
    <property type="match status" value="1"/>
</dbReference>
<organism evidence="5 6">
    <name type="scientific">Luteimonas wenzhouensis</name>
    <dbReference type="NCBI Taxonomy" id="2599615"/>
    <lineage>
        <taxon>Bacteria</taxon>
        <taxon>Pseudomonadati</taxon>
        <taxon>Pseudomonadota</taxon>
        <taxon>Gammaproteobacteria</taxon>
        <taxon>Lysobacterales</taxon>
        <taxon>Lysobacteraceae</taxon>
        <taxon>Luteimonas</taxon>
    </lineage>
</organism>
<dbReference type="InterPro" id="IPR056740">
    <property type="entry name" value="ILV_EDD_C"/>
</dbReference>
<comment type="similarity">
    <text evidence="1">Belongs to the IlvD/Edd family.</text>
</comment>
<name>A0A5C5U3V2_9GAMM</name>
<reference evidence="5 6" key="1">
    <citation type="submission" date="2019-07" db="EMBL/GenBank/DDBJ databases">
        <title>Luteimonas sp. YD-1 nov., isolated from acidic soil.</title>
        <authorList>
            <person name="Zhou J."/>
        </authorList>
    </citation>
    <scope>NUCLEOTIDE SEQUENCE [LARGE SCALE GENOMIC DNA]</scope>
    <source>
        <strain evidence="5 6">YD-1</strain>
    </source>
</reference>
<dbReference type="InterPro" id="IPR020558">
    <property type="entry name" value="DiOHA_6PGluconate_deHydtase_CS"/>
</dbReference>
<dbReference type="InterPro" id="IPR000581">
    <property type="entry name" value="ILV_EDD_N"/>
</dbReference>
<dbReference type="GO" id="GO:0050401">
    <property type="term" value="F:xylonate dehydratase activity"/>
    <property type="evidence" value="ECO:0007669"/>
    <property type="project" value="UniProtKB-EC"/>
</dbReference>
<evidence type="ECO:0000313" key="5">
    <source>
        <dbReference type="EMBL" id="TWT20687.1"/>
    </source>
</evidence>
<dbReference type="Gene3D" id="3.50.30.80">
    <property type="entry name" value="IlvD/EDD C-terminal domain-like"/>
    <property type="match status" value="1"/>
</dbReference>
<protein>
    <submittedName>
        <fullName evidence="5">YjhG/YagF family D-xylonate dehydratase</fullName>
        <ecNumber evidence="5">4.2.1.82</ecNumber>
    </submittedName>
</protein>
<dbReference type="Proteomes" id="UP000315949">
    <property type="component" value="Unassembled WGS sequence"/>
</dbReference>
<dbReference type="Pfam" id="PF00920">
    <property type="entry name" value="ILVD_EDD_N"/>
    <property type="match status" value="1"/>
</dbReference>
<dbReference type="RefSeq" id="WP_146311370.1">
    <property type="nucleotide sequence ID" value="NZ_VOHE01000002.1"/>
</dbReference>
<dbReference type="SUPFAM" id="SSF52016">
    <property type="entry name" value="LeuD/IlvD-like"/>
    <property type="match status" value="1"/>
</dbReference>
<dbReference type="EC" id="4.2.1.82" evidence="5"/>
<evidence type="ECO:0000256" key="2">
    <source>
        <dbReference type="ARBA" id="ARBA00023239"/>
    </source>
</evidence>
<dbReference type="OrthoDB" id="9807077at2"/>
<dbReference type="InterPro" id="IPR042096">
    <property type="entry name" value="Dihydro-acid_dehy_C"/>
</dbReference>